<accession>A0AAN8XE01</accession>
<keyword evidence="6" id="KW-0732">Signal</keyword>
<dbReference type="PROSITE" id="PS50011">
    <property type="entry name" value="PROTEIN_KINASE_DOM"/>
    <property type="match status" value="1"/>
</dbReference>
<evidence type="ECO:0000256" key="14">
    <source>
        <dbReference type="ARBA" id="ARBA00023180"/>
    </source>
</evidence>
<keyword evidence="9" id="KW-0418">Kinase</keyword>
<dbReference type="Proteomes" id="UP001381693">
    <property type="component" value="Unassembled WGS sequence"/>
</dbReference>
<keyword evidence="8 16" id="KW-0547">Nucleotide-binding</keyword>
<dbReference type="InterPro" id="IPR050122">
    <property type="entry name" value="RTK"/>
</dbReference>
<comment type="subcellular location">
    <subcellularLocation>
        <location evidence="1">Endomembrane system</location>
    </subcellularLocation>
    <subcellularLocation>
        <location evidence="2">Membrane</location>
        <topology evidence="2">Single-pass type I membrane protein</topology>
    </subcellularLocation>
</comment>
<evidence type="ECO:0000256" key="12">
    <source>
        <dbReference type="ARBA" id="ARBA00023136"/>
    </source>
</evidence>
<dbReference type="AlphaFoldDB" id="A0AAN8XE01"/>
<sequence length="933" mass="103893">MSKNNVTESHIFDRHVIINTKEPLDIFFQNRMQKLCISNDDYENRNGTVLHNLSPGAYALWIRARSEAGFGPISSKTRFLVPGSSTGGNNLAAWSVLGVAPVIVICLAFCSYRRYKSRFTIPDTLDDFADNPFYLGGFAPQNLFLEQYLLQREDLRVNTSSLLGKGVFGDVYVGELFKDDRLIKVAVKTHKVTAPREEIFQFLQEAAIMQGIDCHHVVKFLGVVGDYAPVYVVMELMENGNLGDFLRTHSSVSDQNILQMAVQAADGMAYLAHNRKIHRDLAARNCLLDGRLTLKVGDFGLSRDLQAANSNYYRKVGGKLPFRWMAPESLEFCKFDSQSDVWSYGVLLWEMVTRGARPFKNLDNDYIKELVVRSRKTLGRPRNCPKPLFKVMQRCWSFEAKNRPKFHAIVRYLLKFTDESFQESFEQVSFLNDFENKRNWTECKPEEGYMTKVSEAEDHYRAVHNISDISDESSLDRDTAELGAVSAQVECLISCKNCPTCSNTESLLQEEVPFFGSYARAYEAPDSGANILKQQSDVQNIRTRRHSSVCCSNKISDTMLKYNTKDSHLYSNIYDAETSDISPSFTYLRWGNQGEDSTSLLLTSPLSPEDDTQCSFIPDDFSWMKCHSPPLCHACSEQTNHRTLSPNSESSLHKVCLPCTTATFPLAYTSMSLTQTQLSPPTSVPAMASAPSTPSKFAAKKNIQVSVDDISQGTFRPSSKDTSSIVVSVENRCTPKTLAVDTLGYIENPIPNVSTPLMSQREENPSTITNSSPVDFSDAFSQITGATPSPTSTLPELKMTNALSLPTSSQRAHKTKTVLHSPKPPIQFNPFAVVQSTLSSEAIPLRESSRSLDVAVSQSGRVSNLHAANTPSHPTSANTTSQQQQLSSISPFVTLPLLKKTFSSVLRSDLSSGQSENSISQQTVRSLTDLELM</sequence>
<evidence type="ECO:0000256" key="10">
    <source>
        <dbReference type="ARBA" id="ARBA00022840"/>
    </source>
</evidence>
<evidence type="ECO:0000256" key="18">
    <source>
        <dbReference type="SAM" id="Phobius"/>
    </source>
</evidence>
<reference evidence="20 21" key="1">
    <citation type="submission" date="2023-11" db="EMBL/GenBank/DDBJ databases">
        <title>Halocaridina rubra genome assembly.</title>
        <authorList>
            <person name="Smith C."/>
        </authorList>
    </citation>
    <scope>NUCLEOTIDE SEQUENCE [LARGE SCALE GENOMIC DNA]</scope>
    <source>
        <strain evidence="20">EP-1</strain>
        <tissue evidence="20">Whole</tissue>
    </source>
</reference>
<organism evidence="20 21">
    <name type="scientific">Halocaridina rubra</name>
    <name type="common">Hawaiian red shrimp</name>
    <dbReference type="NCBI Taxonomy" id="373956"/>
    <lineage>
        <taxon>Eukaryota</taxon>
        <taxon>Metazoa</taxon>
        <taxon>Ecdysozoa</taxon>
        <taxon>Arthropoda</taxon>
        <taxon>Crustacea</taxon>
        <taxon>Multicrustacea</taxon>
        <taxon>Malacostraca</taxon>
        <taxon>Eumalacostraca</taxon>
        <taxon>Eucarida</taxon>
        <taxon>Decapoda</taxon>
        <taxon>Pleocyemata</taxon>
        <taxon>Caridea</taxon>
        <taxon>Atyoidea</taxon>
        <taxon>Atyidae</taxon>
        <taxon>Halocaridina</taxon>
    </lineage>
</organism>
<feature type="region of interest" description="Disordered" evidence="17">
    <location>
        <begin position="865"/>
        <end position="884"/>
    </location>
</feature>
<evidence type="ECO:0000256" key="2">
    <source>
        <dbReference type="ARBA" id="ARBA00004479"/>
    </source>
</evidence>
<dbReference type="GO" id="GO:0012505">
    <property type="term" value="C:endomembrane system"/>
    <property type="evidence" value="ECO:0007669"/>
    <property type="project" value="UniProtKB-SubCell"/>
</dbReference>
<dbReference type="InterPro" id="IPR013783">
    <property type="entry name" value="Ig-like_fold"/>
</dbReference>
<dbReference type="GO" id="GO:0007169">
    <property type="term" value="P:cell surface receptor protein tyrosine kinase signaling pathway"/>
    <property type="evidence" value="ECO:0007669"/>
    <property type="project" value="TreeGrafter"/>
</dbReference>
<dbReference type="GO" id="GO:0030182">
    <property type="term" value="P:neuron differentiation"/>
    <property type="evidence" value="ECO:0007669"/>
    <property type="project" value="UniProtKB-ARBA"/>
</dbReference>
<evidence type="ECO:0000256" key="13">
    <source>
        <dbReference type="ARBA" id="ARBA00023137"/>
    </source>
</evidence>
<evidence type="ECO:0000256" key="9">
    <source>
        <dbReference type="ARBA" id="ARBA00022777"/>
    </source>
</evidence>
<name>A0AAN8XE01_HALRR</name>
<keyword evidence="11 18" id="KW-1133">Transmembrane helix</keyword>
<dbReference type="CDD" id="cd00192">
    <property type="entry name" value="PTKc"/>
    <property type="match status" value="1"/>
</dbReference>
<evidence type="ECO:0000256" key="6">
    <source>
        <dbReference type="ARBA" id="ARBA00022729"/>
    </source>
</evidence>
<keyword evidence="12 18" id="KW-0472">Membrane</keyword>
<dbReference type="EC" id="2.7.10.1" evidence="3"/>
<dbReference type="FunFam" id="1.10.510.10:FF:001512">
    <property type="entry name" value="Receptor tyrosine-protein kinase erbB-2"/>
    <property type="match status" value="1"/>
</dbReference>
<keyword evidence="14" id="KW-0325">Glycoprotein</keyword>
<evidence type="ECO:0000256" key="7">
    <source>
        <dbReference type="ARBA" id="ARBA00022737"/>
    </source>
</evidence>
<evidence type="ECO:0000256" key="16">
    <source>
        <dbReference type="PROSITE-ProRule" id="PRU10141"/>
    </source>
</evidence>
<dbReference type="InterPro" id="IPR017441">
    <property type="entry name" value="Protein_kinase_ATP_BS"/>
</dbReference>
<dbReference type="PROSITE" id="PS00107">
    <property type="entry name" value="PROTEIN_KINASE_ATP"/>
    <property type="match status" value="1"/>
</dbReference>
<dbReference type="InterPro" id="IPR011009">
    <property type="entry name" value="Kinase-like_dom_sf"/>
</dbReference>
<keyword evidence="10 16" id="KW-0067">ATP-binding</keyword>
<evidence type="ECO:0000313" key="20">
    <source>
        <dbReference type="EMBL" id="KAK7077375.1"/>
    </source>
</evidence>
<feature type="region of interest" description="Disordered" evidence="17">
    <location>
        <begin position="910"/>
        <end position="933"/>
    </location>
</feature>
<evidence type="ECO:0000256" key="17">
    <source>
        <dbReference type="SAM" id="MobiDB-lite"/>
    </source>
</evidence>
<gene>
    <name evidence="20" type="ORF">SK128_023067</name>
</gene>
<feature type="transmembrane region" description="Helical" evidence="18">
    <location>
        <begin position="91"/>
        <end position="112"/>
    </location>
</feature>
<evidence type="ECO:0000256" key="8">
    <source>
        <dbReference type="ARBA" id="ARBA00022741"/>
    </source>
</evidence>
<dbReference type="GO" id="GO:0004714">
    <property type="term" value="F:transmembrane receptor protein tyrosine kinase activity"/>
    <property type="evidence" value="ECO:0007669"/>
    <property type="project" value="UniProtKB-EC"/>
</dbReference>
<evidence type="ECO:0000256" key="4">
    <source>
        <dbReference type="ARBA" id="ARBA00022679"/>
    </source>
</evidence>
<keyword evidence="7" id="KW-0677">Repeat</keyword>
<evidence type="ECO:0000256" key="15">
    <source>
        <dbReference type="ARBA" id="ARBA00051243"/>
    </source>
</evidence>
<proteinExistence type="predicted"/>
<dbReference type="PANTHER" id="PTHR24416:SF525">
    <property type="entry name" value="INSULIN-LIKE RECEPTOR"/>
    <property type="match status" value="1"/>
</dbReference>
<dbReference type="GO" id="GO:0048468">
    <property type="term" value="P:cell development"/>
    <property type="evidence" value="ECO:0007669"/>
    <property type="project" value="UniProtKB-ARBA"/>
</dbReference>
<keyword evidence="5 18" id="KW-0812">Transmembrane</keyword>
<dbReference type="InterPro" id="IPR001245">
    <property type="entry name" value="Ser-Thr/Tyr_kinase_cat_dom"/>
</dbReference>
<feature type="compositionally biased region" description="Polar residues" evidence="17">
    <location>
        <begin position="865"/>
        <end position="880"/>
    </location>
</feature>
<dbReference type="EMBL" id="JAXCGZ010009067">
    <property type="protein sequence ID" value="KAK7077375.1"/>
    <property type="molecule type" value="Genomic_DNA"/>
</dbReference>
<comment type="caution">
    <text evidence="20">The sequence shown here is derived from an EMBL/GenBank/DDBJ whole genome shotgun (WGS) entry which is preliminary data.</text>
</comment>
<keyword evidence="4" id="KW-0808">Transferase</keyword>
<feature type="binding site" evidence="16">
    <location>
        <position position="188"/>
    </location>
    <ligand>
        <name>ATP</name>
        <dbReference type="ChEBI" id="CHEBI:30616"/>
    </ligand>
</feature>
<dbReference type="Gene3D" id="2.60.40.10">
    <property type="entry name" value="Immunoglobulins"/>
    <property type="match status" value="1"/>
</dbReference>
<dbReference type="PANTHER" id="PTHR24416">
    <property type="entry name" value="TYROSINE-PROTEIN KINASE RECEPTOR"/>
    <property type="match status" value="1"/>
</dbReference>
<dbReference type="SMART" id="SM00219">
    <property type="entry name" value="TyrKc"/>
    <property type="match status" value="1"/>
</dbReference>
<evidence type="ECO:0000256" key="1">
    <source>
        <dbReference type="ARBA" id="ARBA00004308"/>
    </source>
</evidence>
<dbReference type="InterPro" id="IPR000719">
    <property type="entry name" value="Prot_kinase_dom"/>
</dbReference>
<dbReference type="Gene3D" id="1.10.510.10">
    <property type="entry name" value="Transferase(Phosphotransferase) domain 1"/>
    <property type="match status" value="1"/>
</dbReference>
<evidence type="ECO:0000313" key="21">
    <source>
        <dbReference type="Proteomes" id="UP001381693"/>
    </source>
</evidence>
<feature type="domain" description="Protein kinase" evidence="19">
    <location>
        <begin position="157"/>
        <end position="417"/>
    </location>
</feature>
<dbReference type="PRINTS" id="PR00109">
    <property type="entry name" value="TYRKINASE"/>
</dbReference>
<evidence type="ECO:0000256" key="11">
    <source>
        <dbReference type="ARBA" id="ARBA00022989"/>
    </source>
</evidence>
<dbReference type="InterPro" id="IPR020635">
    <property type="entry name" value="Tyr_kinase_cat_dom"/>
</dbReference>
<keyword evidence="13" id="KW-0829">Tyrosine-protein kinase</keyword>
<comment type="catalytic activity">
    <reaction evidence="15">
        <text>L-tyrosyl-[protein] + ATP = O-phospho-L-tyrosyl-[protein] + ADP + H(+)</text>
        <dbReference type="Rhea" id="RHEA:10596"/>
        <dbReference type="Rhea" id="RHEA-COMP:10136"/>
        <dbReference type="Rhea" id="RHEA-COMP:20101"/>
        <dbReference type="ChEBI" id="CHEBI:15378"/>
        <dbReference type="ChEBI" id="CHEBI:30616"/>
        <dbReference type="ChEBI" id="CHEBI:46858"/>
        <dbReference type="ChEBI" id="CHEBI:61978"/>
        <dbReference type="ChEBI" id="CHEBI:456216"/>
        <dbReference type="EC" id="2.7.10.1"/>
    </reaction>
</comment>
<protein>
    <recommendedName>
        <fullName evidence="3">receptor protein-tyrosine kinase</fullName>
        <ecNumber evidence="3">2.7.10.1</ecNumber>
    </recommendedName>
</protein>
<evidence type="ECO:0000256" key="3">
    <source>
        <dbReference type="ARBA" id="ARBA00011902"/>
    </source>
</evidence>
<dbReference type="GO" id="GO:0005524">
    <property type="term" value="F:ATP binding"/>
    <property type="evidence" value="ECO:0007669"/>
    <property type="project" value="UniProtKB-UniRule"/>
</dbReference>
<dbReference type="SUPFAM" id="SSF56112">
    <property type="entry name" value="Protein kinase-like (PK-like)"/>
    <property type="match status" value="1"/>
</dbReference>
<dbReference type="GO" id="GO:0050793">
    <property type="term" value="P:regulation of developmental process"/>
    <property type="evidence" value="ECO:0007669"/>
    <property type="project" value="UniProtKB-ARBA"/>
</dbReference>
<dbReference type="Pfam" id="PF07714">
    <property type="entry name" value="PK_Tyr_Ser-Thr"/>
    <property type="match status" value="1"/>
</dbReference>
<feature type="compositionally biased region" description="Polar residues" evidence="17">
    <location>
        <begin position="910"/>
        <end position="926"/>
    </location>
</feature>
<dbReference type="GO" id="GO:0051130">
    <property type="term" value="P:positive regulation of cellular component organization"/>
    <property type="evidence" value="ECO:0007669"/>
    <property type="project" value="UniProtKB-ARBA"/>
</dbReference>
<dbReference type="GO" id="GO:0043235">
    <property type="term" value="C:receptor complex"/>
    <property type="evidence" value="ECO:0007669"/>
    <property type="project" value="TreeGrafter"/>
</dbReference>
<dbReference type="GO" id="GO:0005886">
    <property type="term" value="C:plasma membrane"/>
    <property type="evidence" value="ECO:0007669"/>
    <property type="project" value="TreeGrafter"/>
</dbReference>
<evidence type="ECO:0000259" key="19">
    <source>
        <dbReference type="PROSITE" id="PS50011"/>
    </source>
</evidence>
<evidence type="ECO:0000256" key="5">
    <source>
        <dbReference type="ARBA" id="ARBA00022692"/>
    </source>
</evidence>
<keyword evidence="21" id="KW-1185">Reference proteome</keyword>